<protein>
    <submittedName>
        <fullName evidence="2">Uncharacterized protein</fullName>
    </submittedName>
</protein>
<reference evidence="2" key="2">
    <citation type="journal article" date="2021" name="PeerJ">
        <title>Extensive microbial diversity within the chicken gut microbiome revealed by metagenomics and culture.</title>
        <authorList>
            <person name="Gilroy R."/>
            <person name="Ravi A."/>
            <person name="Getino M."/>
            <person name="Pursley I."/>
            <person name="Horton D.L."/>
            <person name="Alikhan N.F."/>
            <person name="Baker D."/>
            <person name="Gharbi K."/>
            <person name="Hall N."/>
            <person name="Watson M."/>
            <person name="Adriaenssens E.M."/>
            <person name="Foster-Nyarko E."/>
            <person name="Jarju S."/>
            <person name="Secka A."/>
            <person name="Antonio M."/>
            <person name="Oren A."/>
            <person name="Chaudhuri R.R."/>
            <person name="La Ragione R."/>
            <person name="Hildebrand F."/>
            <person name="Pallen M.J."/>
        </authorList>
    </citation>
    <scope>NUCLEOTIDE SEQUENCE</scope>
    <source>
        <strain evidence="2">B1-15692</strain>
    </source>
</reference>
<keyword evidence="1" id="KW-0732">Signal</keyword>
<dbReference type="Proteomes" id="UP000823660">
    <property type="component" value="Unassembled WGS sequence"/>
</dbReference>
<dbReference type="EMBL" id="JADIMH010000052">
    <property type="protein sequence ID" value="MBO8467754.1"/>
    <property type="molecule type" value="Genomic_DNA"/>
</dbReference>
<feature type="chain" id="PRO_5038411587" evidence="1">
    <location>
        <begin position="20"/>
        <end position="993"/>
    </location>
</feature>
<name>A0A9D9I9J0_9BACT</name>
<feature type="signal peptide" evidence="1">
    <location>
        <begin position="1"/>
        <end position="19"/>
    </location>
</feature>
<evidence type="ECO:0000313" key="2">
    <source>
        <dbReference type="EMBL" id="MBO8467754.1"/>
    </source>
</evidence>
<reference evidence="2" key="1">
    <citation type="submission" date="2020-10" db="EMBL/GenBank/DDBJ databases">
        <authorList>
            <person name="Gilroy R."/>
        </authorList>
    </citation>
    <scope>NUCLEOTIDE SEQUENCE</scope>
    <source>
        <strain evidence="2">B1-15692</strain>
    </source>
</reference>
<dbReference type="InterPro" id="IPR011042">
    <property type="entry name" value="6-blade_b-propeller_TolB-like"/>
</dbReference>
<comment type="caution">
    <text evidence="2">The sequence shown here is derived from an EMBL/GenBank/DDBJ whole genome shotgun (WGS) entry which is preliminary data.</text>
</comment>
<accession>A0A9D9I9J0</accession>
<dbReference type="SUPFAM" id="SSF82171">
    <property type="entry name" value="DPP6 N-terminal domain-like"/>
    <property type="match status" value="1"/>
</dbReference>
<evidence type="ECO:0000313" key="3">
    <source>
        <dbReference type="Proteomes" id="UP000823660"/>
    </source>
</evidence>
<gene>
    <name evidence="2" type="ORF">IAB99_08360</name>
</gene>
<proteinExistence type="predicted"/>
<evidence type="ECO:0000256" key="1">
    <source>
        <dbReference type="SAM" id="SignalP"/>
    </source>
</evidence>
<sequence>MRFLSVIILLAISSFFAKAQFYTTGDDPGSLAWYRIRTENYSIIYPEGLDSLAGVYGLNLEKYRSAAGMTAGYVPGELTKGRIPVILHAYNANSNGVVVWAPKRMELFTTPSAYSPEPMPWEKNLVIHESRHIAQMQQGLSHVFKPFNWIFGQMWTGAIAGLYPSKWLLEGDAVVAETALSRSGRGRTADLLNWYMIAADNSDVRRSKQWKHGSYRNYTPNEYSLGYLYISGIRYLYDCPDFTSMYLHYAARRPYDLFFENTVTKKISGMNVRDTFKEVMDFYAGMWAEDKNRRAPFMNSARVPREKIRRYTEYEGTVATPDGLFTLRSGMDRSRTLMKYGYNSGKGERLRAFAYSTSKLEYSSTGRLYWSESVPGARWGHKVNSKLRYYDIKERKTRNITRQGKFFNPSVSDSLGLLAATEYPVGGGSRISVSDLDGKPLKYICSPDSLQIVESVWAGDTLFVSGISEAGAGIYRTVIDKNLDCTPLSTVLEPEPVKITGLRNVHGNISFTSDRTGVNEMYILDPHSGNVFRMTSTPYGADGFQFSPDGKSLYYSAATHDGNILSRTDRDSLMCSKVNFSEKYIYKVAEKLSAQEKQKAMEKGIGSGTDPVRISPPERYRKFPHLFNIHSWAPVYFSYDNIKNLSCDYFYEMLSPGAAAVIQNNLGTFTANFGYSAHKDPYDKSFWRHSGHARFTYSGLYPVIEASIDINDRAARYNFLSIEQSGQDNYLLSIKSRASSLPAVRGKIAVYIPFDFSSGGWYRGLIPQISWSAGNDLYMGRLNQSISASVRAYAVLGSAISEIYPDLGIGIEGGIAGYTGLSDYFSPAAYAYAYGYLPGFFTTHGFRLSATGQWQTNRKSLFSSSIANTLPRGYSKNGPLSSYMSIHPSSYRFTVEYAMPVYLGDFSISSAFYVKRAVITQHFDMSVFRGGNLFSAGISAAVEFGCFFWIGTPISIGVTYSYNGGKSFGNLLSSGAITGRHYIGPVFNISLPQ</sequence>
<dbReference type="AlphaFoldDB" id="A0A9D9I9J0"/>
<dbReference type="Gene3D" id="2.120.10.30">
    <property type="entry name" value="TolB, C-terminal domain"/>
    <property type="match status" value="1"/>
</dbReference>
<organism evidence="2 3">
    <name type="scientific">Candidatus Cryptobacteroides faecipullorum</name>
    <dbReference type="NCBI Taxonomy" id="2840764"/>
    <lineage>
        <taxon>Bacteria</taxon>
        <taxon>Pseudomonadati</taxon>
        <taxon>Bacteroidota</taxon>
        <taxon>Bacteroidia</taxon>
        <taxon>Bacteroidales</taxon>
        <taxon>Candidatus Cryptobacteroides</taxon>
    </lineage>
</organism>